<reference evidence="1 2" key="1">
    <citation type="journal article" date="2021" name="Elife">
        <title>Chloroplast acquisition without the gene transfer in kleptoplastic sea slugs, Plakobranchus ocellatus.</title>
        <authorList>
            <person name="Maeda T."/>
            <person name="Takahashi S."/>
            <person name="Yoshida T."/>
            <person name="Shimamura S."/>
            <person name="Takaki Y."/>
            <person name="Nagai Y."/>
            <person name="Toyoda A."/>
            <person name="Suzuki Y."/>
            <person name="Arimoto A."/>
            <person name="Ishii H."/>
            <person name="Satoh N."/>
            <person name="Nishiyama T."/>
            <person name="Hasebe M."/>
            <person name="Maruyama T."/>
            <person name="Minagawa J."/>
            <person name="Obokata J."/>
            <person name="Shigenobu S."/>
        </authorList>
    </citation>
    <scope>NUCLEOTIDE SEQUENCE [LARGE SCALE GENOMIC DNA]</scope>
</reference>
<accession>A0AAV4D5A8</accession>
<dbReference type="Proteomes" id="UP000735302">
    <property type="component" value="Unassembled WGS sequence"/>
</dbReference>
<dbReference type="AlphaFoldDB" id="A0AAV4D5A8"/>
<comment type="caution">
    <text evidence="1">The sequence shown here is derived from an EMBL/GenBank/DDBJ whole genome shotgun (WGS) entry which is preliminary data.</text>
</comment>
<keyword evidence="2" id="KW-1185">Reference proteome</keyword>
<name>A0AAV4D5A8_9GAST</name>
<dbReference type="EMBL" id="BLXT01007446">
    <property type="protein sequence ID" value="GFO39180.1"/>
    <property type="molecule type" value="Genomic_DNA"/>
</dbReference>
<evidence type="ECO:0000313" key="2">
    <source>
        <dbReference type="Proteomes" id="UP000735302"/>
    </source>
</evidence>
<evidence type="ECO:0000313" key="1">
    <source>
        <dbReference type="EMBL" id="GFO39180.1"/>
    </source>
</evidence>
<sequence length="125" mass="14470">MHLSFSLRWFHQWQPTFGVEILETLRCSASRHSLQNVAHMDLGGFYVDLPRRSPLARGPNLIFRSDRLMNCSSGALSRDVISILVLHVDRHFLSRHFHMTVVLPVLLCRNMYPFTNNVIISVRVV</sequence>
<protein>
    <submittedName>
        <fullName evidence="1">Uncharacterized protein</fullName>
    </submittedName>
</protein>
<organism evidence="1 2">
    <name type="scientific">Plakobranchus ocellatus</name>
    <dbReference type="NCBI Taxonomy" id="259542"/>
    <lineage>
        <taxon>Eukaryota</taxon>
        <taxon>Metazoa</taxon>
        <taxon>Spiralia</taxon>
        <taxon>Lophotrochozoa</taxon>
        <taxon>Mollusca</taxon>
        <taxon>Gastropoda</taxon>
        <taxon>Heterobranchia</taxon>
        <taxon>Euthyneura</taxon>
        <taxon>Panpulmonata</taxon>
        <taxon>Sacoglossa</taxon>
        <taxon>Placobranchoidea</taxon>
        <taxon>Plakobranchidae</taxon>
        <taxon>Plakobranchus</taxon>
    </lineage>
</organism>
<gene>
    <name evidence="1" type="ORF">PoB_006568500</name>
</gene>
<proteinExistence type="predicted"/>